<keyword evidence="2" id="KW-1185">Reference proteome</keyword>
<name>A0ABT2KD03_9RHOB</name>
<proteinExistence type="predicted"/>
<dbReference type="Proteomes" id="UP001320702">
    <property type="component" value="Unassembled WGS sequence"/>
</dbReference>
<sequence>MPSPAHQPLHDLVRRHEISPRAALAIPEFDLVLDLPESPLKHLGQFAPQRLPVPIRGATNTQMSQDCRPVPARGHMTVLEIPFVWGCDSQLFAKVLHNIGRDIARPARKARPLPEKAQLKRKPYTARTIDTLDQSHVIEGQAPNLDK</sequence>
<dbReference type="EMBL" id="JANAVZ010000011">
    <property type="protein sequence ID" value="MCT4334426.1"/>
    <property type="molecule type" value="Genomic_DNA"/>
</dbReference>
<organism evidence="1 2">
    <name type="scientific">Paracoccus maritimus</name>
    <dbReference type="NCBI Taxonomy" id="2933292"/>
    <lineage>
        <taxon>Bacteria</taxon>
        <taxon>Pseudomonadati</taxon>
        <taxon>Pseudomonadota</taxon>
        <taxon>Alphaproteobacteria</taxon>
        <taxon>Rhodobacterales</taxon>
        <taxon>Paracoccaceae</taxon>
        <taxon>Paracoccus</taxon>
    </lineage>
</organism>
<evidence type="ECO:0000313" key="1">
    <source>
        <dbReference type="EMBL" id="MCT4334426.1"/>
    </source>
</evidence>
<accession>A0ABT2KD03</accession>
<comment type="caution">
    <text evidence="1">The sequence shown here is derived from an EMBL/GenBank/DDBJ whole genome shotgun (WGS) entry which is preliminary data.</text>
</comment>
<reference evidence="1 2" key="1">
    <citation type="submission" date="2022-04" db="EMBL/GenBank/DDBJ databases">
        <title>Paracoccus sp. YLB-12 draft genome sequence.</title>
        <authorList>
            <person name="Yu L."/>
        </authorList>
    </citation>
    <scope>NUCLEOTIDE SEQUENCE [LARGE SCALE GENOMIC DNA]</scope>
    <source>
        <strain evidence="1 2">YLB-12</strain>
    </source>
</reference>
<gene>
    <name evidence="1" type="ORF">MU516_16315</name>
</gene>
<protein>
    <submittedName>
        <fullName evidence="1">Uncharacterized protein</fullName>
    </submittedName>
</protein>
<evidence type="ECO:0000313" key="2">
    <source>
        <dbReference type="Proteomes" id="UP001320702"/>
    </source>
</evidence>